<dbReference type="Gene3D" id="3.30.160.60">
    <property type="entry name" value="Classic Zinc Finger"/>
    <property type="match status" value="1"/>
</dbReference>
<protein>
    <submittedName>
        <fullName evidence="2">Uncharacterized protein</fullName>
    </submittedName>
</protein>
<comment type="caution">
    <text evidence="2">The sequence shown here is derived from an EMBL/GenBank/DDBJ whole genome shotgun (WGS) entry which is preliminary data.</text>
</comment>
<feature type="compositionally biased region" description="Polar residues" evidence="1">
    <location>
        <begin position="1"/>
        <end position="40"/>
    </location>
</feature>
<feature type="compositionally biased region" description="Acidic residues" evidence="1">
    <location>
        <begin position="751"/>
        <end position="762"/>
    </location>
</feature>
<proteinExistence type="predicted"/>
<dbReference type="AlphaFoldDB" id="A0A420XWR3"/>
<feature type="compositionally biased region" description="Acidic residues" evidence="1">
    <location>
        <begin position="770"/>
        <end position="785"/>
    </location>
</feature>
<dbReference type="STRING" id="177199.A0A420XWR3"/>
<feature type="compositionally biased region" description="Low complexity" evidence="1">
    <location>
        <begin position="666"/>
        <end position="680"/>
    </location>
</feature>
<dbReference type="Proteomes" id="UP000275385">
    <property type="component" value="Unassembled WGS sequence"/>
</dbReference>
<feature type="compositionally biased region" description="Polar residues" evidence="1">
    <location>
        <begin position="460"/>
        <end position="480"/>
    </location>
</feature>
<feature type="compositionally biased region" description="Low complexity" evidence="1">
    <location>
        <begin position="604"/>
        <end position="613"/>
    </location>
</feature>
<feature type="region of interest" description="Disordered" evidence="1">
    <location>
        <begin position="1"/>
        <end position="65"/>
    </location>
</feature>
<feature type="region of interest" description="Disordered" evidence="1">
    <location>
        <begin position="460"/>
        <end position="492"/>
    </location>
</feature>
<feature type="region of interest" description="Disordered" evidence="1">
    <location>
        <begin position="660"/>
        <end position="680"/>
    </location>
</feature>
<feature type="region of interest" description="Disordered" evidence="1">
    <location>
        <begin position="565"/>
        <end position="641"/>
    </location>
</feature>
<feature type="compositionally biased region" description="Acidic residues" evidence="1">
    <location>
        <begin position="793"/>
        <end position="821"/>
    </location>
</feature>
<evidence type="ECO:0000313" key="2">
    <source>
        <dbReference type="EMBL" id="RKU39990.1"/>
    </source>
</evidence>
<feature type="compositionally biased region" description="Polar residues" evidence="1">
    <location>
        <begin position="50"/>
        <end position="62"/>
    </location>
</feature>
<dbReference type="EMBL" id="QVQW01000128">
    <property type="protein sequence ID" value="RKU39990.1"/>
    <property type="molecule type" value="Genomic_DNA"/>
</dbReference>
<feature type="region of interest" description="Disordered" evidence="1">
    <location>
        <begin position="699"/>
        <end position="843"/>
    </location>
</feature>
<gene>
    <name evidence="2" type="ORF">DL546_001090</name>
</gene>
<accession>A0A420XWR3</accession>
<evidence type="ECO:0000313" key="3">
    <source>
        <dbReference type="Proteomes" id="UP000275385"/>
    </source>
</evidence>
<organism evidence="2 3">
    <name type="scientific">Coniochaeta pulveracea</name>
    <dbReference type="NCBI Taxonomy" id="177199"/>
    <lineage>
        <taxon>Eukaryota</taxon>
        <taxon>Fungi</taxon>
        <taxon>Dikarya</taxon>
        <taxon>Ascomycota</taxon>
        <taxon>Pezizomycotina</taxon>
        <taxon>Sordariomycetes</taxon>
        <taxon>Sordariomycetidae</taxon>
        <taxon>Coniochaetales</taxon>
        <taxon>Coniochaetaceae</taxon>
        <taxon>Coniochaeta</taxon>
    </lineage>
</organism>
<dbReference type="OrthoDB" id="37886at2759"/>
<keyword evidence="3" id="KW-1185">Reference proteome</keyword>
<sequence>MADTAGQQHVSASPVPSQPVTSDVQISRPPSTVNNLSNGGPYSRGASAGAPSTPTMPYQGATSVPPLARMSATPVASVPPAPPAPMAAPIEQTPLVHSERPLNITQYVPSGGMPGRPPNTQRATFAPQYQAQPAPVYPAKSQPVHQGYAASHTARPLIVDPPRRISVPPISIQPQPQTSGGFPSPGRDYGFENRKFHDDLSRITLSFQQGIPEAVRRAVRDNWEKCLLGSEFHQAFVLNAAVHHSSATPGIQSRAIRDFGAVMVSNCKQEIVEKWSTRDIDDVAPALLAKASNAFLDQCLALRLQTIDAKPLLNALAKAERLGYEPNDILLEQQERVIPNHQLNNVPPANTAGPAASTVQRARLDQFQCLQCFRTFAKKSYYDYHLTRSVCTKVPPTAEGFRHSCPKCGQGFTQNGGLAYHMERGVCEPSDYVPPVQTPATAAAPATPAALPSHMRGYATPTQNTSSTKSTPTVPASTYTRAAASPTDRTGPYAHLSAQDFEAMQADLRDAEITYAPRFREAEAIEDPDLKQKKLDSLRNTFGTKQSIIRKKYGVRLRERRTKAEIQAERERMGLPTDTTPSSQPSTQYSYSQVQPPTHGHQPAPTASAWAAANKRPLDTADEASPASKRQRSEVDLGPTTKVSEMAGGLTASAADAAVHDPTLPSPRRAASSAAVPASQPAITYEQSGARVEVHMPVKAASSSPAKPNEGENDGNSDIMIIEKQLAEELQDQDNNNNVEAIQYDGAGDHDEGDNVMDEDEHNNERGEEVGEQENEDSEQEGEDIGQEKETKDEADEAQQQEQQDLSDSDSDSDDSDDEDIPPALPSSSGRSGLSQQGHRLGM</sequence>
<feature type="compositionally biased region" description="Low complexity" evidence="1">
    <location>
        <begin position="827"/>
        <end position="843"/>
    </location>
</feature>
<reference evidence="2 3" key="1">
    <citation type="submission" date="2018-08" db="EMBL/GenBank/DDBJ databases">
        <title>Draft genome of the lignicolous fungus Coniochaeta pulveracea.</title>
        <authorList>
            <person name="Borstlap C.J."/>
            <person name="De Witt R.N."/>
            <person name="Botha A."/>
            <person name="Volschenk H."/>
        </authorList>
    </citation>
    <scope>NUCLEOTIDE SEQUENCE [LARGE SCALE GENOMIC DNA]</scope>
    <source>
        <strain evidence="2 3">CAB683</strain>
    </source>
</reference>
<feature type="compositionally biased region" description="Low complexity" evidence="1">
    <location>
        <begin position="576"/>
        <end position="597"/>
    </location>
</feature>
<name>A0A420XWR3_9PEZI</name>
<evidence type="ECO:0000256" key="1">
    <source>
        <dbReference type="SAM" id="MobiDB-lite"/>
    </source>
</evidence>